<feature type="repeat" description="RCC1" evidence="1">
    <location>
        <begin position="575"/>
        <end position="627"/>
    </location>
</feature>
<dbReference type="AlphaFoldDB" id="A0A0G4H865"/>
<dbReference type="GO" id="GO:0004672">
    <property type="term" value="F:protein kinase activity"/>
    <property type="evidence" value="ECO:0007669"/>
    <property type="project" value="InterPro"/>
</dbReference>
<dbReference type="PRINTS" id="PR00633">
    <property type="entry name" value="RCCNDNSATION"/>
</dbReference>
<dbReference type="PROSITE" id="PS50011">
    <property type="entry name" value="PROTEIN_KINASE_DOM"/>
    <property type="match status" value="1"/>
</dbReference>
<dbReference type="SUPFAM" id="SSF46565">
    <property type="entry name" value="Chaperone J-domain"/>
    <property type="match status" value="1"/>
</dbReference>
<dbReference type="VEuPathDB" id="CryptoDB:Vbra_19919"/>
<reference evidence="4 5" key="1">
    <citation type="submission" date="2014-11" db="EMBL/GenBank/DDBJ databases">
        <authorList>
            <person name="Zhu J."/>
            <person name="Qi W."/>
            <person name="Song R."/>
        </authorList>
    </citation>
    <scope>NUCLEOTIDE SEQUENCE [LARGE SCALE GENOMIC DNA]</scope>
</reference>
<evidence type="ECO:0000256" key="2">
    <source>
        <dbReference type="SAM" id="MobiDB-lite"/>
    </source>
</evidence>
<feature type="repeat" description="RCC1" evidence="1">
    <location>
        <begin position="628"/>
        <end position="679"/>
    </location>
</feature>
<dbReference type="STRING" id="1169540.A0A0G4H865"/>
<name>A0A0G4H865_VITBC</name>
<feature type="domain" description="Protein kinase" evidence="3">
    <location>
        <begin position="1"/>
        <end position="206"/>
    </location>
</feature>
<dbReference type="PROSITE" id="PS00626">
    <property type="entry name" value="RCC1_2"/>
    <property type="match status" value="2"/>
</dbReference>
<dbReference type="InterPro" id="IPR000719">
    <property type="entry name" value="Prot_kinase_dom"/>
</dbReference>
<dbReference type="OrthoDB" id="61110at2759"/>
<dbReference type="EMBL" id="CDMY01001064">
    <property type="protein sequence ID" value="CEM40092.1"/>
    <property type="molecule type" value="Genomic_DNA"/>
</dbReference>
<keyword evidence="5" id="KW-1185">Reference proteome</keyword>
<evidence type="ECO:0000313" key="5">
    <source>
        <dbReference type="Proteomes" id="UP000041254"/>
    </source>
</evidence>
<dbReference type="InterPro" id="IPR036869">
    <property type="entry name" value="J_dom_sf"/>
</dbReference>
<feature type="repeat" description="RCC1" evidence="1">
    <location>
        <begin position="466"/>
        <end position="518"/>
    </location>
</feature>
<dbReference type="InterPro" id="IPR018253">
    <property type="entry name" value="DnaJ_domain_CS"/>
</dbReference>
<accession>A0A0G4H865</accession>
<dbReference type="Gene3D" id="1.10.510.10">
    <property type="entry name" value="Transferase(Phosphotransferase) domain 1"/>
    <property type="match status" value="1"/>
</dbReference>
<evidence type="ECO:0000256" key="1">
    <source>
        <dbReference type="PROSITE-ProRule" id="PRU00235"/>
    </source>
</evidence>
<dbReference type="Proteomes" id="UP000041254">
    <property type="component" value="Unassembled WGS sequence"/>
</dbReference>
<dbReference type="SUPFAM" id="SSF56112">
    <property type="entry name" value="Protein kinase-like (PK-like)"/>
    <property type="match status" value="1"/>
</dbReference>
<feature type="region of interest" description="Disordered" evidence="2">
    <location>
        <begin position="159"/>
        <end position="201"/>
    </location>
</feature>
<dbReference type="GO" id="GO:0005524">
    <property type="term" value="F:ATP binding"/>
    <property type="evidence" value="ECO:0007669"/>
    <property type="project" value="InterPro"/>
</dbReference>
<dbReference type="Gene3D" id="1.10.287.110">
    <property type="entry name" value="DnaJ domain"/>
    <property type="match status" value="1"/>
</dbReference>
<dbReference type="InterPro" id="IPR009091">
    <property type="entry name" value="RCC1/BLIP-II"/>
</dbReference>
<sequence length="700" mass="76962">MGLLSLQSGPNTIFSFQLQVKNGFLLLRRWTLASRKWINLNFKPSNIMLVQSSLENGSLLRAVVTDLAYVTTSPNTLGVIGDREYMPPEVLFGDDYDESVNVWVVAPLSGQRGEKEEFQRVAEAYEVLSNHDTRAKYDFIAARQARHHSTGMPWYKTPEAKEARRRAKEKHARVAQERAEHEAHVEEKKRKDREADDRAKEVSRYLRGRHALGRDDTPALAIQSPIPRPRPRLQTTSTIPRQQGHVLIPQQQQQQYPYKRQTGKAVRRAKEIAASILYLPIHLLLGLRTSSIHQFRQNGAGMGIYRGAAHKAYWLSSGAPFRHIPTKARLVLADEGAVGLAVALNHAVFNGQRIGVKVGGAVNKQLYPYRLPGLTDVEQLASGDNHTVALSRGVLYVWGANDFSQLTFPQPPATGPTDRAAFDAALFPTRRTTHQLGLGREADIRRVWACGNATFVAAVLAANDGKRHYGCGSNSCGEVGIGTKTNTVDRLMEIPALYDKDVVSLCGGQFHTMALIRDGSVMTWGKGENTGLDVSNRLVDVTVPCSMRVEADIRRVWACGNATFVAAVLAANDGKRHYGCGSNSCGEVGIGTKTNTVDRLMEIPALYDKDVVSLCGGQFHTMALIRDGSVMTWGKGENTGLDVSNRLVDVTVPCSMRVEGVRFLSVGAGRTHTVAWGLVGADLCEEGMAGDVWAKRTSEW</sequence>
<dbReference type="PANTHER" id="PTHR45982">
    <property type="entry name" value="REGULATOR OF CHROMOSOME CONDENSATION"/>
    <property type="match status" value="1"/>
</dbReference>
<dbReference type="InterPro" id="IPR011009">
    <property type="entry name" value="Kinase-like_dom_sf"/>
</dbReference>
<dbReference type="PROSITE" id="PS50012">
    <property type="entry name" value="RCC1_3"/>
    <property type="match status" value="3"/>
</dbReference>
<evidence type="ECO:0000313" key="4">
    <source>
        <dbReference type="EMBL" id="CEM40092.1"/>
    </source>
</evidence>
<dbReference type="InterPro" id="IPR000408">
    <property type="entry name" value="Reg_chr_condens"/>
</dbReference>
<dbReference type="PROSITE" id="PS00636">
    <property type="entry name" value="DNAJ_1"/>
    <property type="match status" value="1"/>
</dbReference>
<feature type="compositionally biased region" description="Basic and acidic residues" evidence="2">
    <location>
        <begin position="172"/>
        <end position="201"/>
    </location>
</feature>
<organism evidence="4 5">
    <name type="scientific">Vitrella brassicaformis (strain CCMP3155)</name>
    <dbReference type="NCBI Taxonomy" id="1169540"/>
    <lineage>
        <taxon>Eukaryota</taxon>
        <taxon>Sar</taxon>
        <taxon>Alveolata</taxon>
        <taxon>Colpodellida</taxon>
        <taxon>Vitrellaceae</taxon>
        <taxon>Vitrella</taxon>
    </lineage>
</organism>
<gene>
    <name evidence="4" type="ORF">Vbra_19919</name>
</gene>
<proteinExistence type="predicted"/>
<dbReference type="Gene3D" id="2.130.10.30">
    <property type="entry name" value="Regulator of chromosome condensation 1/beta-lactamase-inhibitor protein II"/>
    <property type="match status" value="2"/>
</dbReference>
<dbReference type="PhylomeDB" id="A0A0G4H865"/>
<dbReference type="InterPro" id="IPR051553">
    <property type="entry name" value="Ran_GTPase-activating"/>
</dbReference>
<dbReference type="PANTHER" id="PTHR45982:SF1">
    <property type="entry name" value="REGULATOR OF CHROMOSOME CONDENSATION"/>
    <property type="match status" value="1"/>
</dbReference>
<protein>
    <recommendedName>
        <fullName evidence="3">Protein kinase domain-containing protein</fullName>
    </recommendedName>
</protein>
<evidence type="ECO:0000259" key="3">
    <source>
        <dbReference type="PROSITE" id="PS50011"/>
    </source>
</evidence>
<dbReference type="SUPFAM" id="SSF50985">
    <property type="entry name" value="RCC1/BLIP-II"/>
    <property type="match status" value="2"/>
</dbReference>
<dbReference type="InParanoid" id="A0A0G4H865"/>